<name>A0A380S8S7_FIBSU</name>
<proteinExistence type="inferred from homology"/>
<dbReference type="Proteomes" id="UP000255423">
    <property type="component" value="Unassembled WGS sequence"/>
</dbReference>
<dbReference type="InterPro" id="IPR051159">
    <property type="entry name" value="Hexapeptide_acetyltransf"/>
</dbReference>
<dbReference type="InterPro" id="IPR011004">
    <property type="entry name" value="Trimer_LpxA-like_sf"/>
</dbReference>
<dbReference type="CDD" id="cd04647">
    <property type="entry name" value="LbH_MAT_like"/>
    <property type="match status" value="1"/>
</dbReference>
<evidence type="ECO:0000256" key="1">
    <source>
        <dbReference type="ARBA" id="ARBA00007274"/>
    </source>
</evidence>
<evidence type="ECO:0000313" key="6">
    <source>
        <dbReference type="Proteomes" id="UP000255423"/>
    </source>
</evidence>
<evidence type="ECO:0000313" key="5">
    <source>
        <dbReference type="EMBL" id="SUQ24996.1"/>
    </source>
</evidence>
<dbReference type="InterPro" id="IPR001451">
    <property type="entry name" value="Hexapep"/>
</dbReference>
<dbReference type="EMBL" id="UHJL01000003">
    <property type="protein sequence ID" value="SUQ24996.1"/>
    <property type="molecule type" value="Genomic_DNA"/>
</dbReference>
<dbReference type="PROSITE" id="PS00101">
    <property type="entry name" value="HEXAPEP_TRANSFERASES"/>
    <property type="match status" value="1"/>
</dbReference>
<keyword evidence="3" id="KW-0677">Repeat</keyword>
<dbReference type="PANTHER" id="PTHR23416:SF23">
    <property type="entry name" value="ACETYLTRANSFERASE C18B11.09C-RELATED"/>
    <property type="match status" value="1"/>
</dbReference>
<evidence type="ECO:0000256" key="3">
    <source>
        <dbReference type="ARBA" id="ARBA00022737"/>
    </source>
</evidence>
<dbReference type="PANTHER" id="PTHR23416">
    <property type="entry name" value="SIALIC ACID SYNTHASE-RELATED"/>
    <property type="match status" value="1"/>
</dbReference>
<organism evidence="5 6">
    <name type="scientific">Fibrobacter succinogenes</name>
    <name type="common">Bacteroides succinogenes</name>
    <dbReference type="NCBI Taxonomy" id="833"/>
    <lineage>
        <taxon>Bacteria</taxon>
        <taxon>Pseudomonadati</taxon>
        <taxon>Fibrobacterota</taxon>
        <taxon>Fibrobacteria</taxon>
        <taxon>Fibrobacterales</taxon>
        <taxon>Fibrobacteraceae</taxon>
        <taxon>Fibrobacter</taxon>
    </lineage>
</organism>
<comment type="similarity">
    <text evidence="1">Belongs to the transferase hexapeptide repeat family.</text>
</comment>
<evidence type="ECO:0000256" key="4">
    <source>
        <dbReference type="ARBA" id="ARBA00023315"/>
    </source>
</evidence>
<dbReference type="Gene3D" id="2.160.10.10">
    <property type="entry name" value="Hexapeptide repeat proteins"/>
    <property type="match status" value="1"/>
</dbReference>
<dbReference type="GO" id="GO:0008374">
    <property type="term" value="F:O-acyltransferase activity"/>
    <property type="evidence" value="ECO:0007669"/>
    <property type="project" value="TreeGrafter"/>
</dbReference>
<gene>
    <name evidence="5" type="ORF">SAMN05661053_2410</name>
</gene>
<protein>
    <submittedName>
        <fullName evidence="5">Hexapeptide repeat of succinyl-transferase</fullName>
    </submittedName>
</protein>
<evidence type="ECO:0000256" key="2">
    <source>
        <dbReference type="ARBA" id="ARBA00022679"/>
    </source>
</evidence>
<keyword evidence="2 5" id="KW-0808">Transferase</keyword>
<sequence>MELNLKLITFFFRIIRKGLRKIKNIYFYAKTLILFSLLGVEKKSFRTKGTPIVDISKGHIKIGDKFRMNNGNLANAIGFSTPCVLRVENANLTIGDNVGISQTTIIAIGADITIGNYVLMGGGVKIYSTDFHSLNYKNRRDTSEDRTYRKSLPVHIGDDVFIGAGSVILKGVSIGNRSIVGAGSVVTKNIPPDEIWAGNPAKFVRKIHV</sequence>
<dbReference type="AlphaFoldDB" id="A0A380S8S7"/>
<dbReference type="InterPro" id="IPR018357">
    <property type="entry name" value="Hexapep_transf_CS"/>
</dbReference>
<accession>A0A380S8S7</accession>
<keyword evidence="4" id="KW-0012">Acyltransferase</keyword>
<dbReference type="SUPFAM" id="SSF51161">
    <property type="entry name" value="Trimeric LpxA-like enzymes"/>
    <property type="match status" value="1"/>
</dbReference>
<reference evidence="5 6" key="1">
    <citation type="submission" date="2017-08" db="EMBL/GenBank/DDBJ databases">
        <authorList>
            <person name="de Groot N.N."/>
        </authorList>
    </citation>
    <scope>NUCLEOTIDE SEQUENCE [LARGE SCALE GENOMIC DNA]</scope>
    <source>
        <strain evidence="5 6">HM2</strain>
    </source>
</reference>
<dbReference type="Pfam" id="PF14602">
    <property type="entry name" value="Hexapep_2"/>
    <property type="match status" value="1"/>
</dbReference>